<keyword evidence="3" id="KW-1185">Reference proteome</keyword>
<reference evidence="2 3" key="1">
    <citation type="submission" date="2017-03" db="EMBL/GenBank/DDBJ databases">
        <authorList>
            <person name="Afonso C.L."/>
            <person name="Miller P.J."/>
            <person name="Scott M.A."/>
            <person name="Spackman E."/>
            <person name="Goraichik I."/>
            <person name="Dimitrov K.M."/>
            <person name="Suarez D.L."/>
            <person name="Swayne D.E."/>
        </authorList>
    </citation>
    <scope>NUCLEOTIDE SEQUENCE [LARGE SCALE GENOMIC DNA]</scope>
    <source>
        <strain evidence="2 3">CECT 8110</strain>
    </source>
</reference>
<protein>
    <recommendedName>
        <fullName evidence="4">TFIIB zinc-binding protein</fullName>
    </recommendedName>
</protein>
<dbReference type="Proteomes" id="UP000193207">
    <property type="component" value="Unassembled WGS sequence"/>
</dbReference>
<feature type="compositionally biased region" description="Basic residues" evidence="1">
    <location>
        <begin position="73"/>
        <end position="86"/>
    </location>
</feature>
<gene>
    <name evidence="2" type="ORF">ROH8110_02716</name>
</gene>
<organism evidence="2 3">
    <name type="scientific">Roseovarius halotolerans</name>
    <dbReference type="NCBI Taxonomy" id="505353"/>
    <lineage>
        <taxon>Bacteria</taxon>
        <taxon>Pseudomonadati</taxon>
        <taxon>Pseudomonadota</taxon>
        <taxon>Alphaproteobacteria</taxon>
        <taxon>Rhodobacterales</taxon>
        <taxon>Roseobacteraceae</taxon>
        <taxon>Roseovarius</taxon>
    </lineage>
</organism>
<proteinExistence type="predicted"/>
<accession>A0A1X6ZG21</accession>
<dbReference type="RefSeq" id="WP_085818240.1">
    <property type="nucleotide sequence ID" value="NZ_FWFU01000003.1"/>
</dbReference>
<dbReference type="EMBL" id="FWFU01000003">
    <property type="protein sequence ID" value="SLN49934.1"/>
    <property type="molecule type" value="Genomic_DNA"/>
</dbReference>
<sequence length="107" mass="12066">MQPKIATCNYCGTRAVLVLAPGRHELSCAGCGAPLHDMKAMPQRTENVKKTGSSPLAGMPRATRVAKPEFRSHDKRRKGEYRARKKRKSLGRKIWSEVWDVVEDIFD</sequence>
<name>A0A1X6ZG21_9RHOB</name>
<evidence type="ECO:0000256" key="1">
    <source>
        <dbReference type="SAM" id="MobiDB-lite"/>
    </source>
</evidence>
<evidence type="ECO:0000313" key="3">
    <source>
        <dbReference type="Proteomes" id="UP000193207"/>
    </source>
</evidence>
<dbReference type="AlphaFoldDB" id="A0A1X6ZG21"/>
<dbReference type="OrthoDB" id="7868311at2"/>
<evidence type="ECO:0000313" key="2">
    <source>
        <dbReference type="EMBL" id="SLN49934.1"/>
    </source>
</evidence>
<feature type="region of interest" description="Disordered" evidence="1">
    <location>
        <begin position="44"/>
        <end position="86"/>
    </location>
</feature>
<evidence type="ECO:0008006" key="4">
    <source>
        <dbReference type="Google" id="ProtNLM"/>
    </source>
</evidence>